<dbReference type="AlphaFoldDB" id="E1ZMV5"/>
<comment type="similarity">
    <text evidence="1 4">Belongs to the tRNA nucleotidyltransferase/poly(A) polymerase family.</text>
</comment>
<feature type="compositionally biased region" description="Low complexity" evidence="5">
    <location>
        <begin position="162"/>
        <end position="188"/>
    </location>
</feature>
<dbReference type="eggNOG" id="KOG2159">
    <property type="taxonomic scope" value="Eukaryota"/>
</dbReference>
<dbReference type="InterPro" id="IPR032828">
    <property type="entry name" value="PolyA_RNA-bd"/>
</dbReference>
<dbReference type="GeneID" id="17352335"/>
<feature type="region of interest" description="Disordered" evidence="5">
    <location>
        <begin position="710"/>
        <end position="738"/>
    </location>
</feature>
<evidence type="ECO:0000256" key="2">
    <source>
        <dbReference type="ARBA" id="ARBA00022679"/>
    </source>
</evidence>
<dbReference type="Proteomes" id="UP000008141">
    <property type="component" value="Unassembled WGS sequence"/>
</dbReference>
<proteinExistence type="inferred from homology"/>
<dbReference type="KEGG" id="cvr:CHLNCDRAFT_58740"/>
<dbReference type="GO" id="GO:0016779">
    <property type="term" value="F:nucleotidyltransferase activity"/>
    <property type="evidence" value="ECO:0007669"/>
    <property type="project" value="InterPro"/>
</dbReference>
<evidence type="ECO:0000256" key="3">
    <source>
        <dbReference type="ARBA" id="ARBA00022741"/>
    </source>
</evidence>
<evidence type="ECO:0008006" key="10">
    <source>
        <dbReference type="Google" id="ProtNLM"/>
    </source>
</evidence>
<dbReference type="InterPro" id="IPR043519">
    <property type="entry name" value="NT_sf"/>
</dbReference>
<evidence type="ECO:0000259" key="6">
    <source>
        <dbReference type="Pfam" id="PF01743"/>
    </source>
</evidence>
<feature type="region of interest" description="Disordered" evidence="5">
    <location>
        <begin position="59"/>
        <end position="96"/>
    </location>
</feature>
<dbReference type="Pfam" id="PF01743">
    <property type="entry name" value="PolyA_pol"/>
    <property type="match status" value="1"/>
</dbReference>
<feature type="compositionally biased region" description="Low complexity" evidence="5">
    <location>
        <begin position="236"/>
        <end position="251"/>
    </location>
</feature>
<accession>E1ZMV5</accession>
<feature type="domain" description="Poly A polymerase head" evidence="6">
    <location>
        <begin position="288"/>
        <end position="427"/>
    </location>
</feature>
<feature type="compositionally biased region" description="Low complexity" evidence="5">
    <location>
        <begin position="612"/>
        <end position="621"/>
    </location>
</feature>
<dbReference type="RefSeq" id="XP_005844969.1">
    <property type="nucleotide sequence ID" value="XM_005844907.1"/>
</dbReference>
<keyword evidence="9" id="KW-1185">Reference proteome</keyword>
<evidence type="ECO:0000259" key="7">
    <source>
        <dbReference type="Pfam" id="PF12627"/>
    </source>
</evidence>
<feature type="compositionally biased region" description="Basic and acidic residues" evidence="5">
    <location>
        <begin position="648"/>
        <end position="660"/>
    </location>
</feature>
<name>E1ZMV5_CHLVA</name>
<feature type="compositionally biased region" description="Gly residues" evidence="5">
    <location>
        <begin position="59"/>
        <end position="69"/>
    </location>
</feature>
<dbReference type="PANTHER" id="PTHR43051">
    <property type="entry name" value="POLYNUCLEOTIDE ADENYLYLTRANSFERASE FAMILY PROTEIN"/>
    <property type="match status" value="1"/>
</dbReference>
<feature type="compositionally biased region" description="Basic and acidic residues" evidence="5">
    <location>
        <begin position="591"/>
        <end position="608"/>
    </location>
</feature>
<evidence type="ECO:0000313" key="9">
    <source>
        <dbReference type="Proteomes" id="UP000008141"/>
    </source>
</evidence>
<feature type="compositionally biased region" description="Basic and acidic residues" evidence="5">
    <location>
        <begin position="189"/>
        <end position="198"/>
    </location>
</feature>
<feature type="compositionally biased region" description="Basic residues" evidence="5">
    <location>
        <begin position="200"/>
        <end position="212"/>
    </location>
</feature>
<feature type="region of interest" description="Disordered" evidence="5">
    <location>
        <begin position="804"/>
        <end position="827"/>
    </location>
</feature>
<feature type="compositionally biased region" description="Low complexity" evidence="5">
    <location>
        <begin position="634"/>
        <end position="643"/>
    </location>
</feature>
<dbReference type="STRING" id="554065.E1ZMV5"/>
<reference evidence="8 9" key="1">
    <citation type="journal article" date="2010" name="Plant Cell">
        <title>The Chlorella variabilis NC64A genome reveals adaptation to photosymbiosis, coevolution with viruses, and cryptic sex.</title>
        <authorList>
            <person name="Blanc G."/>
            <person name="Duncan G."/>
            <person name="Agarkova I."/>
            <person name="Borodovsky M."/>
            <person name="Gurnon J."/>
            <person name="Kuo A."/>
            <person name="Lindquist E."/>
            <person name="Lucas S."/>
            <person name="Pangilinan J."/>
            <person name="Polle J."/>
            <person name="Salamov A."/>
            <person name="Terry A."/>
            <person name="Yamada T."/>
            <person name="Dunigan D.D."/>
            <person name="Grigoriev I.V."/>
            <person name="Claverie J.M."/>
            <person name="Van Etten J.L."/>
        </authorList>
    </citation>
    <scope>NUCLEOTIDE SEQUENCE [LARGE SCALE GENOMIC DNA]</scope>
    <source>
        <strain evidence="8 9">NC64A</strain>
    </source>
</reference>
<dbReference type="InParanoid" id="E1ZMV5"/>
<dbReference type="GO" id="GO:0001680">
    <property type="term" value="P:tRNA 3'-terminal CCA addition"/>
    <property type="evidence" value="ECO:0007669"/>
    <property type="project" value="UniProtKB-ARBA"/>
</dbReference>
<evidence type="ECO:0000256" key="5">
    <source>
        <dbReference type="SAM" id="MobiDB-lite"/>
    </source>
</evidence>
<feature type="compositionally biased region" description="Low complexity" evidence="5">
    <location>
        <begin position="70"/>
        <end position="96"/>
    </location>
</feature>
<dbReference type="GO" id="GO:0000166">
    <property type="term" value="F:nucleotide binding"/>
    <property type="evidence" value="ECO:0007669"/>
    <property type="project" value="UniProtKB-KW"/>
</dbReference>
<dbReference type="SUPFAM" id="SSF81301">
    <property type="entry name" value="Nucleotidyltransferase"/>
    <property type="match status" value="1"/>
</dbReference>
<dbReference type="EMBL" id="GL433854">
    <property type="protein sequence ID" value="EFN52867.1"/>
    <property type="molecule type" value="Genomic_DNA"/>
</dbReference>
<dbReference type="SUPFAM" id="SSF81891">
    <property type="entry name" value="Poly A polymerase C-terminal region-like"/>
    <property type="match status" value="1"/>
</dbReference>
<feature type="region of interest" description="Disordered" evidence="5">
    <location>
        <begin position="583"/>
        <end position="660"/>
    </location>
</feature>
<feature type="domain" description="tRNA nucleotidyltransferase/poly(A) polymerase RNA and SrmB- binding" evidence="7">
    <location>
        <begin position="454"/>
        <end position="514"/>
    </location>
</feature>
<dbReference type="OrthoDB" id="445712at2759"/>
<organism evidence="9">
    <name type="scientific">Chlorella variabilis</name>
    <name type="common">Green alga</name>
    <dbReference type="NCBI Taxonomy" id="554065"/>
    <lineage>
        <taxon>Eukaryota</taxon>
        <taxon>Viridiplantae</taxon>
        <taxon>Chlorophyta</taxon>
        <taxon>core chlorophytes</taxon>
        <taxon>Trebouxiophyceae</taxon>
        <taxon>Chlorellales</taxon>
        <taxon>Chlorellaceae</taxon>
        <taxon>Chlorella clade</taxon>
        <taxon>Chlorella</taxon>
    </lineage>
</organism>
<keyword evidence="4" id="KW-0694">RNA-binding</keyword>
<feature type="compositionally biased region" description="Low complexity" evidence="5">
    <location>
        <begin position="215"/>
        <end position="227"/>
    </location>
</feature>
<sequence>MWRPAGSALPQLLLQQLERAAGWAASRAVSAAPQASHLSTVPSAETLWQQTLRAAAAAVGGGGASGGAGQAALQAAHPSPLQLSQPPQQQQRQAADGWALAPPLLAPEVAELMPAGSRPPSDSSLAQAAAAGDPLAQLMLSAAEPARGKQRRRRKAGERQAEAGPDAAAAWAGLEPADDSASSSGSDGSSKRGEDGGPKHSTRAARRSRRKRGQQEQQAPAPGAAESASEDESSDEAAAAADVASRAGARRLPPPAVLQDDAHPIRDGDISRPAWLVLSRLRAAGHEAYVVGGTIRDLLLGGTPKDYDLLTTAELHQIKRLFGRCNIVGRSFPVCQVHAEGTMIEVSSFTTNADLRLIPADASTHMIGRQKPKRVARQEAGATWAAARADNAARRDFTVNGLLYDPFSRLLFDSVGGVADCQARRLRTICPPQQSFAADPARILRGVRLAARAGLELEPETAAEMEEAAATIGLLPQGRLQMELGSLLGYGASERSLALMWRLGLLDMLLPQHALYLKRHRVPRAPRAPSSKRRHKRDLLFELAGELDRHVHPQKPVDPSVWVALLAAPLVAEECARLGQQQRRRQRQKQRRVEEAEARRQQALRQEEEAAALDGEGSSEADGGGGGIAGGSSGYDSGSSSGSFEEEGQGKGEGEGEAPHRRQLQGWLGQEHAARQQYIEQYSQVVAEVLESMQQALDVATMETLGHQAKKHSDQLLSGGGAGTGGSKAASRRRRQRGAEAQGGVLLPCVLSKAALDRAAALLLLEADLRGHPELLLLLGKGSTPAAAQPAPAAAVAALPALGQEREEDGERQQQEQQAAAGRHNEQHQLWHRLERALAVVELGQAQAADAAAATAAADAQRAGAEAQLRRRRQGRRLSPEERLVLGILSDPRFDYGARTALLRGGAAADP</sequence>
<dbReference type="InterPro" id="IPR002646">
    <property type="entry name" value="PolA_pol_head_dom"/>
</dbReference>
<dbReference type="PANTHER" id="PTHR43051:SF1">
    <property type="entry name" value="POLYNUCLEOTIDE ADENYLYLTRANSFERASE FAMILY PROTEIN"/>
    <property type="match status" value="1"/>
</dbReference>
<feature type="region of interest" description="Disordered" evidence="5">
    <location>
        <begin position="142"/>
        <end position="265"/>
    </location>
</feature>
<protein>
    <recommendedName>
        <fullName evidence="10">Poly A polymerase head domain-containing protein</fullName>
    </recommendedName>
</protein>
<evidence type="ECO:0000313" key="8">
    <source>
        <dbReference type="EMBL" id="EFN52867.1"/>
    </source>
</evidence>
<gene>
    <name evidence="8" type="ORF">CHLNCDRAFT_58740</name>
</gene>
<dbReference type="InterPro" id="IPR052191">
    <property type="entry name" value="tRNA_ntf/polyA_polymerase_I"/>
</dbReference>
<keyword evidence="2 4" id="KW-0808">Transferase</keyword>
<evidence type="ECO:0000256" key="1">
    <source>
        <dbReference type="ARBA" id="ARBA00007265"/>
    </source>
</evidence>
<dbReference type="Gene3D" id="1.10.3090.10">
    <property type="entry name" value="cca-adding enzyme, domain 2"/>
    <property type="match status" value="1"/>
</dbReference>
<dbReference type="GO" id="GO:0003723">
    <property type="term" value="F:RNA binding"/>
    <property type="evidence" value="ECO:0007669"/>
    <property type="project" value="UniProtKB-KW"/>
</dbReference>
<evidence type="ECO:0000256" key="4">
    <source>
        <dbReference type="RuleBase" id="RU003953"/>
    </source>
</evidence>
<dbReference type="Pfam" id="PF12627">
    <property type="entry name" value="PolyA_pol_RNAbd"/>
    <property type="match status" value="1"/>
</dbReference>
<keyword evidence="3" id="KW-0547">Nucleotide-binding</keyword>
<feature type="compositionally biased region" description="Gly residues" evidence="5">
    <location>
        <begin position="622"/>
        <end position="633"/>
    </location>
</feature>
<dbReference type="Gene3D" id="3.30.460.10">
    <property type="entry name" value="Beta Polymerase, domain 2"/>
    <property type="match status" value="1"/>
</dbReference>